<evidence type="ECO:0000313" key="3">
    <source>
        <dbReference type="Proteomes" id="UP000770717"/>
    </source>
</evidence>
<evidence type="ECO:0000313" key="2">
    <source>
        <dbReference type="EMBL" id="KAG9485936.1"/>
    </source>
</evidence>
<organism evidence="2 3">
    <name type="scientific">Eleutherodactylus coqui</name>
    <name type="common">Puerto Rican coqui</name>
    <dbReference type="NCBI Taxonomy" id="57060"/>
    <lineage>
        <taxon>Eukaryota</taxon>
        <taxon>Metazoa</taxon>
        <taxon>Chordata</taxon>
        <taxon>Craniata</taxon>
        <taxon>Vertebrata</taxon>
        <taxon>Euteleostomi</taxon>
        <taxon>Amphibia</taxon>
        <taxon>Batrachia</taxon>
        <taxon>Anura</taxon>
        <taxon>Neobatrachia</taxon>
        <taxon>Hyloidea</taxon>
        <taxon>Eleutherodactylidae</taxon>
        <taxon>Eleutherodactylinae</taxon>
        <taxon>Eleutherodactylus</taxon>
        <taxon>Eleutherodactylus</taxon>
    </lineage>
</organism>
<evidence type="ECO:0000256" key="1">
    <source>
        <dbReference type="SAM" id="Phobius"/>
    </source>
</evidence>
<gene>
    <name evidence="2" type="ORF">GDO78_008822</name>
</gene>
<dbReference type="AlphaFoldDB" id="A0A8J6FEB1"/>
<dbReference type="Proteomes" id="UP000770717">
    <property type="component" value="Unassembled WGS sequence"/>
</dbReference>
<proteinExistence type="predicted"/>
<keyword evidence="1" id="KW-0472">Membrane</keyword>
<dbReference type="EMBL" id="WNTK01000004">
    <property type="protein sequence ID" value="KAG9485936.1"/>
    <property type="molecule type" value="Genomic_DNA"/>
</dbReference>
<keyword evidence="1" id="KW-0812">Transmembrane</keyword>
<feature type="transmembrane region" description="Helical" evidence="1">
    <location>
        <begin position="55"/>
        <end position="80"/>
    </location>
</feature>
<keyword evidence="1" id="KW-1133">Transmembrane helix</keyword>
<keyword evidence="3" id="KW-1185">Reference proteome</keyword>
<name>A0A8J6FEB1_ELECQ</name>
<protein>
    <submittedName>
        <fullName evidence="2">Uncharacterized protein</fullName>
    </submittedName>
</protein>
<reference evidence="2" key="1">
    <citation type="thesis" date="2020" institute="ProQuest LLC" country="789 East Eisenhower Parkway, Ann Arbor, MI, USA">
        <title>Comparative Genomics and Chromosome Evolution.</title>
        <authorList>
            <person name="Mudd A.B."/>
        </authorList>
    </citation>
    <scope>NUCLEOTIDE SEQUENCE</scope>
    <source>
        <strain evidence="2">HN-11 Male</strain>
        <tissue evidence="2">Kidney and liver</tissue>
    </source>
</reference>
<accession>A0A8J6FEB1</accession>
<comment type="caution">
    <text evidence="2">The sequence shown here is derived from an EMBL/GenBank/DDBJ whole genome shotgun (WGS) entry which is preliminary data.</text>
</comment>
<sequence length="83" mass="9447">MDFLGTMSCSHDPSAEWERSSADHIGVAPFPLRYRLTSVGTAENYIYPIVWLESIYISILIFDLPNLTLLVCCYPVYYVVVLP</sequence>